<gene>
    <name evidence="1" type="ORF">Phou_010710</name>
</gene>
<keyword evidence="2" id="KW-1185">Reference proteome</keyword>
<dbReference type="SUPFAM" id="SSF56112">
    <property type="entry name" value="Protein kinase-like (PK-like)"/>
    <property type="match status" value="1"/>
</dbReference>
<comment type="caution">
    <text evidence="1">The sequence shown here is derived from an EMBL/GenBank/DDBJ whole genome shotgun (WGS) entry which is preliminary data.</text>
</comment>
<dbReference type="Proteomes" id="UP000482800">
    <property type="component" value="Unassembled WGS sequence"/>
</dbReference>
<reference evidence="1 2" key="1">
    <citation type="submission" date="2020-03" db="EMBL/GenBank/DDBJ databases">
        <title>Whole genome shotgun sequence of Phytohabitans houttuyneae NBRC 108639.</title>
        <authorList>
            <person name="Komaki H."/>
            <person name="Tamura T."/>
        </authorList>
    </citation>
    <scope>NUCLEOTIDE SEQUENCE [LARGE SCALE GENOMIC DNA]</scope>
    <source>
        <strain evidence="1 2">NBRC 108639</strain>
    </source>
</reference>
<dbReference type="EMBL" id="BLPF01000001">
    <property type="protein sequence ID" value="GFJ76891.1"/>
    <property type="molecule type" value="Genomic_DNA"/>
</dbReference>
<protein>
    <recommendedName>
        <fullName evidence="3">Aminoglycoside phosphotransferase domain-containing protein</fullName>
    </recommendedName>
</protein>
<name>A0A6V8K3E4_9ACTN</name>
<dbReference type="Gene3D" id="3.30.200.20">
    <property type="entry name" value="Phosphorylase Kinase, domain 1"/>
    <property type="match status" value="1"/>
</dbReference>
<evidence type="ECO:0008006" key="3">
    <source>
        <dbReference type="Google" id="ProtNLM"/>
    </source>
</evidence>
<evidence type="ECO:0000313" key="1">
    <source>
        <dbReference type="EMBL" id="GFJ76891.1"/>
    </source>
</evidence>
<dbReference type="AlphaFoldDB" id="A0A6V8K3E4"/>
<reference evidence="1 2" key="2">
    <citation type="submission" date="2020-03" db="EMBL/GenBank/DDBJ databases">
        <authorList>
            <person name="Ichikawa N."/>
            <person name="Kimura A."/>
            <person name="Kitahashi Y."/>
            <person name="Uohara A."/>
        </authorList>
    </citation>
    <scope>NUCLEOTIDE SEQUENCE [LARGE SCALE GENOMIC DNA]</scope>
    <source>
        <strain evidence="1 2">NBRC 108639</strain>
    </source>
</reference>
<sequence length="201" mass="22399">MNTPPPELTEERLASALTAGWGLAVTSLTYRPVGFGSHHWELVDGGGTRWFATVDDLRAKRYTAEEPLDRAYERLRAALGTAVALRAHGLDFVVAPEPTVDGAPLSRVDSWFTVALHRFVDGESFPWGDFGAGEHRWRVLEMVVALHGAPRRRVWTPRRTTWSCPAVPTWRRRSRVTCRTPVRSRCGCATCSRRARSGCGS</sequence>
<dbReference type="RefSeq" id="WP_173054021.1">
    <property type="nucleotide sequence ID" value="NZ_BLPF01000001.1"/>
</dbReference>
<evidence type="ECO:0000313" key="2">
    <source>
        <dbReference type="Proteomes" id="UP000482800"/>
    </source>
</evidence>
<organism evidence="1 2">
    <name type="scientific">Phytohabitans houttuyneae</name>
    <dbReference type="NCBI Taxonomy" id="1076126"/>
    <lineage>
        <taxon>Bacteria</taxon>
        <taxon>Bacillati</taxon>
        <taxon>Actinomycetota</taxon>
        <taxon>Actinomycetes</taxon>
        <taxon>Micromonosporales</taxon>
        <taxon>Micromonosporaceae</taxon>
    </lineage>
</organism>
<accession>A0A6V8K3E4</accession>
<dbReference type="InterPro" id="IPR011009">
    <property type="entry name" value="Kinase-like_dom_sf"/>
</dbReference>
<proteinExistence type="predicted"/>